<dbReference type="PATRIC" id="fig|479893.3.peg.658"/>
<evidence type="ECO:0000256" key="1">
    <source>
        <dbReference type="SAM" id="Phobius"/>
    </source>
</evidence>
<sequence>KELLNMFIKKILSSLFSNIITFILLIPLIFINYLIKFYLFTYQLSIQRLKQGIVVKFYQYLIATKTNHHVEPN</sequence>
<proteinExistence type="predicted"/>
<name>A0A0M1MZ72_9MOLU</name>
<dbReference type="AlphaFoldDB" id="A0A0M1MZ72"/>
<comment type="caution">
    <text evidence="2">The sequence shown here is derived from an EMBL/GenBank/DDBJ whole genome shotgun (WGS) entry which is preliminary data.</text>
</comment>
<dbReference type="RefSeq" id="WP_235443277.1">
    <property type="nucleotide sequence ID" value="NZ_LHCF01000041.1"/>
</dbReference>
<keyword evidence="1" id="KW-0812">Transmembrane</keyword>
<dbReference type="Proteomes" id="UP000037386">
    <property type="component" value="Unassembled WGS sequence"/>
</dbReference>
<reference evidence="3" key="1">
    <citation type="submission" date="2015-05" db="EMBL/GenBank/DDBJ databases">
        <title>Draft genome sequence of 'Candidatus Phytoplasma Pruni' strain CX, a plant pathogenic bacterium.</title>
        <authorList>
            <person name="Lee I.-M."/>
            <person name="Bottner-Parker K.D."/>
            <person name="Shao J."/>
            <person name="Gundersen-Rindal D.E."/>
            <person name="Zhao Y."/>
            <person name="Davis R.E."/>
        </authorList>
    </citation>
    <scope>NUCLEOTIDE SEQUENCE [LARGE SCALE GENOMIC DNA]</scope>
    <source>
        <strain evidence="3">CX</strain>
    </source>
</reference>
<feature type="transmembrane region" description="Helical" evidence="1">
    <location>
        <begin position="12"/>
        <end position="35"/>
    </location>
</feature>
<feature type="non-terminal residue" evidence="2">
    <location>
        <position position="1"/>
    </location>
</feature>
<evidence type="ECO:0000313" key="2">
    <source>
        <dbReference type="EMBL" id="KOR75212.1"/>
    </source>
</evidence>
<evidence type="ECO:0000313" key="3">
    <source>
        <dbReference type="Proteomes" id="UP000037386"/>
    </source>
</evidence>
<accession>A0A0M1MZ72</accession>
<keyword evidence="1" id="KW-0472">Membrane</keyword>
<organism evidence="2 3">
    <name type="scientific">Candidatus Phytoplasma pruni</name>
    <dbReference type="NCBI Taxonomy" id="479893"/>
    <lineage>
        <taxon>Bacteria</taxon>
        <taxon>Bacillati</taxon>
        <taxon>Mycoplasmatota</taxon>
        <taxon>Mollicutes</taxon>
        <taxon>Acholeplasmatales</taxon>
        <taxon>Acholeplasmataceae</taxon>
        <taxon>Candidatus Phytoplasma</taxon>
        <taxon>16SrIII (X-disease group)</taxon>
    </lineage>
</organism>
<keyword evidence="1" id="KW-1133">Transmembrane helix</keyword>
<dbReference type="EMBL" id="LHCF01000041">
    <property type="protein sequence ID" value="KOR75212.1"/>
    <property type="molecule type" value="Genomic_DNA"/>
</dbReference>
<gene>
    <name evidence="2" type="ORF">CPX_001827</name>
</gene>
<protein>
    <submittedName>
        <fullName evidence="2">Uncharacterized protein</fullName>
    </submittedName>
</protein>